<dbReference type="Pfam" id="PF13643">
    <property type="entry name" value="DUF4145"/>
    <property type="match status" value="1"/>
</dbReference>
<organism evidence="2 3">
    <name type="scientific">Nocardia goodfellowii</name>
    <dbReference type="NCBI Taxonomy" id="882446"/>
    <lineage>
        <taxon>Bacteria</taxon>
        <taxon>Bacillati</taxon>
        <taxon>Actinomycetota</taxon>
        <taxon>Actinomycetes</taxon>
        <taxon>Mycobacteriales</taxon>
        <taxon>Nocardiaceae</taxon>
        <taxon>Nocardia</taxon>
    </lineage>
</organism>
<accession>A0ABS4Q741</accession>
<reference evidence="2 3" key="1">
    <citation type="submission" date="2021-03" db="EMBL/GenBank/DDBJ databases">
        <title>Sequencing the genomes of 1000 actinobacteria strains.</title>
        <authorList>
            <person name="Klenk H.-P."/>
        </authorList>
    </citation>
    <scope>NUCLEOTIDE SEQUENCE [LARGE SCALE GENOMIC DNA]</scope>
    <source>
        <strain evidence="2 3">DSM 45516</strain>
    </source>
</reference>
<dbReference type="RefSeq" id="WP_209884159.1">
    <property type="nucleotide sequence ID" value="NZ_JAGGMR010000001.1"/>
</dbReference>
<name>A0ABS4Q741_9NOCA</name>
<evidence type="ECO:0000313" key="3">
    <source>
        <dbReference type="Proteomes" id="UP001519325"/>
    </source>
</evidence>
<proteinExistence type="predicted"/>
<evidence type="ECO:0000259" key="1">
    <source>
        <dbReference type="Pfam" id="PF13643"/>
    </source>
</evidence>
<comment type="caution">
    <text evidence="2">The sequence shown here is derived from an EMBL/GenBank/DDBJ whole genome shotgun (WGS) entry which is preliminary data.</text>
</comment>
<feature type="domain" description="DUF4145" evidence="1">
    <location>
        <begin position="101"/>
        <end position="193"/>
    </location>
</feature>
<protein>
    <recommendedName>
        <fullName evidence="1">DUF4145 domain-containing protein</fullName>
    </recommendedName>
</protein>
<dbReference type="EMBL" id="JAGGMR010000001">
    <property type="protein sequence ID" value="MBP2187515.1"/>
    <property type="molecule type" value="Genomic_DNA"/>
</dbReference>
<sequence>MTRLNLDLFVSADRYGNLETKDKESWDRAICGFCEGTQMLVVAKTRAPDLPEPNMPPQVSWLRCVNCLHGVVRNDSEVSPAQKPLDTPSCLQGDELTAWIEVRSCLSVGATTAAVMLCRKLLYHVAVSHNLPAKDKNGRAPTYMEAVKHLESEGVITKHMRPWVDRIKDIGNEANHDLPAIPYSQAMDVAKFTRQLIHLAYELPAMVSPPLANPSSP</sequence>
<evidence type="ECO:0000313" key="2">
    <source>
        <dbReference type="EMBL" id="MBP2187515.1"/>
    </source>
</evidence>
<dbReference type="InterPro" id="IPR025285">
    <property type="entry name" value="DUF4145"/>
</dbReference>
<keyword evidence="3" id="KW-1185">Reference proteome</keyword>
<dbReference type="Proteomes" id="UP001519325">
    <property type="component" value="Unassembled WGS sequence"/>
</dbReference>
<gene>
    <name evidence="2" type="ORF">BJ987_000416</name>
</gene>